<protein>
    <submittedName>
        <fullName evidence="1">Uncharacterized protein</fullName>
    </submittedName>
</protein>
<evidence type="ECO:0000313" key="2">
    <source>
        <dbReference type="Proteomes" id="UP001066276"/>
    </source>
</evidence>
<dbReference type="EMBL" id="JANPWB010000007">
    <property type="protein sequence ID" value="KAJ1168580.1"/>
    <property type="molecule type" value="Genomic_DNA"/>
</dbReference>
<evidence type="ECO:0000313" key="1">
    <source>
        <dbReference type="EMBL" id="KAJ1168580.1"/>
    </source>
</evidence>
<dbReference type="AlphaFoldDB" id="A0AAV7SWM5"/>
<accession>A0AAV7SWM5</accession>
<comment type="caution">
    <text evidence="1">The sequence shown here is derived from an EMBL/GenBank/DDBJ whole genome shotgun (WGS) entry which is preliminary data.</text>
</comment>
<proteinExistence type="predicted"/>
<keyword evidence="2" id="KW-1185">Reference proteome</keyword>
<name>A0AAV7SWM5_PLEWA</name>
<dbReference type="Proteomes" id="UP001066276">
    <property type="component" value="Chromosome 4_1"/>
</dbReference>
<reference evidence="1" key="1">
    <citation type="journal article" date="2022" name="bioRxiv">
        <title>Sequencing and chromosome-scale assembly of the giantPleurodeles waltlgenome.</title>
        <authorList>
            <person name="Brown T."/>
            <person name="Elewa A."/>
            <person name="Iarovenko S."/>
            <person name="Subramanian E."/>
            <person name="Araus A.J."/>
            <person name="Petzold A."/>
            <person name="Susuki M."/>
            <person name="Suzuki K.-i.T."/>
            <person name="Hayashi T."/>
            <person name="Toyoda A."/>
            <person name="Oliveira C."/>
            <person name="Osipova E."/>
            <person name="Leigh N.D."/>
            <person name="Simon A."/>
            <person name="Yun M.H."/>
        </authorList>
    </citation>
    <scope>NUCLEOTIDE SEQUENCE</scope>
    <source>
        <strain evidence="1">20211129_DDA</strain>
        <tissue evidence="1">Liver</tissue>
    </source>
</reference>
<sequence>MTPSWRSHHFSGGAQAHDALLVEPPLLRWGTSSWRPLGGAATSPVGHELMTPSWWSRHFSGGARAHDALLEEPPLLRWGTAHDALLEEPPLLQGHWS</sequence>
<organism evidence="1 2">
    <name type="scientific">Pleurodeles waltl</name>
    <name type="common">Iberian ribbed newt</name>
    <dbReference type="NCBI Taxonomy" id="8319"/>
    <lineage>
        <taxon>Eukaryota</taxon>
        <taxon>Metazoa</taxon>
        <taxon>Chordata</taxon>
        <taxon>Craniata</taxon>
        <taxon>Vertebrata</taxon>
        <taxon>Euteleostomi</taxon>
        <taxon>Amphibia</taxon>
        <taxon>Batrachia</taxon>
        <taxon>Caudata</taxon>
        <taxon>Salamandroidea</taxon>
        <taxon>Salamandridae</taxon>
        <taxon>Pleurodelinae</taxon>
        <taxon>Pleurodeles</taxon>
    </lineage>
</organism>
<gene>
    <name evidence="1" type="ORF">NDU88_000500</name>
</gene>